<dbReference type="EMBL" id="JACOOO010000005">
    <property type="protein sequence ID" value="MBC5628220.1"/>
    <property type="molecule type" value="Genomic_DNA"/>
</dbReference>
<feature type="transmembrane region" description="Helical" evidence="1">
    <location>
        <begin position="31"/>
        <end position="53"/>
    </location>
</feature>
<feature type="transmembrane region" description="Helical" evidence="1">
    <location>
        <begin position="98"/>
        <end position="122"/>
    </location>
</feature>
<dbReference type="Proteomes" id="UP000596929">
    <property type="component" value="Unassembled WGS sequence"/>
</dbReference>
<evidence type="ECO:0000256" key="1">
    <source>
        <dbReference type="SAM" id="Phobius"/>
    </source>
</evidence>
<evidence type="ECO:0000313" key="2">
    <source>
        <dbReference type="EMBL" id="MBC5628220.1"/>
    </source>
</evidence>
<keyword evidence="1" id="KW-0472">Membrane</keyword>
<name>A0ABR7DAP6_9CLOT</name>
<evidence type="ECO:0000313" key="3">
    <source>
        <dbReference type="Proteomes" id="UP000596929"/>
    </source>
</evidence>
<proteinExistence type="predicted"/>
<comment type="caution">
    <text evidence="2">The sequence shown here is derived from an EMBL/GenBank/DDBJ whole genome shotgun (WGS) entry which is preliminary data.</text>
</comment>
<accession>A0ABR7DAP6</accession>
<sequence>MRRNRVVYLILIIIVMILGLLSRKLDNLPVIVSLYAGDILWALMVFLIVDFVFNNKPILFNISIAIIFSYGIEISQLYHAPWIDSIRNTTLGGLILGFGFLWSDLICYTIGIFIGGIIESIFKRINTKR</sequence>
<feature type="transmembrane region" description="Helical" evidence="1">
    <location>
        <begin position="58"/>
        <end position="78"/>
    </location>
</feature>
<dbReference type="Pfam" id="PF10990">
    <property type="entry name" value="DUF2809"/>
    <property type="match status" value="1"/>
</dbReference>
<feature type="transmembrane region" description="Helical" evidence="1">
    <location>
        <begin position="7"/>
        <end position="25"/>
    </location>
</feature>
<dbReference type="RefSeq" id="WP_032117837.1">
    <property type="nucleotide sequence ID" value="NZ_JACOOO010000005.1"/>
</dbReference>
<protein>
    <submittedName>
        <fullName evidence="2">DUF2809 domain-containing protein</fullName>
    </submittedName>
</protein>
<dbReference type="InterPro" id="IPR021257">
    <property type="entry name" value="DUF2809"/>
</dbReference>
<reference evidence="2 3" key="1">
    <citation type="submission" date="2020-08" db="EMBL/GenBank/DDBJ databases">
        <title>Genome public.</title>
        <authorList>
            <person name="Liu C."/>
            <person name="Sun Q."/>
        </authorList>
    </citation>
    <scope>NUCLEOTIDE SEQUENCE [LARGE SCALE GENOMIC DNA]</scope>
    <source>
        <strain evidence="2 3">NSJ-6</strain>
    </source>
</reference>
<keyword evidence="1" id="KW-1133">Transmembrane helix</keyword>
<organism evidence="2 3">
    <name type="scientific">Clostridium hominis</name>
    <dbReference type="NCBI Taxonomy" id="2763036"/>
    <lineage>
        <taxon>Bacteria</taxon>
        <taxon>Bacillati</taxon>
        <taxon>Bacillota</taxon>
        <taxon>Clostridia</taxon>
        <taxon>Eubacteriales</taxon>
        <taxon>Clostridiaceae</taxon>
        <taxon>Clostridium</taxon>
    </lineage>
</organism>
<keyword evidence="3" id="KW-1185">Reference proteome</keyword>
<keyword evidence="1" id="KW-0812">Transmembrane</keyword>
<gene>
    <name evidence="2" type="ORF">H8S20_04850</name>
</gene>